<accession>A0A0F9QGC2</accession>
<gene>
    <name evidence="1" type="ORF">LCGC14_1018530</name>
</gene>
<evidence type="ECO:0000313" key="1">
    <source>
        <dbReference type="EMBL" id="KKN12236.1"/>
    </source>
</evidence>
<name>A0A0F9QGC2_9ZZZZ</name>
<proteinExistence type="predicted"/>
<sequence length="68" mass="7822">MKTWKVIVESEKQGRQEYKGFESGEEAKKEVVKILASVQGLMDDPMLSYGKLESVRIIEEDDERPVSF</sequence>
<protein>
    <submittedName>
        <fullName evidence="1">Uncharacterized protein</fullName>
    </submittedName>
</protein>
<dbReference type="AlphaFoldDB" id="A0A0F9QGC2"/>
<organism evidence="1">
    <name type="scientific">marine sediment metagenome</name>
    <dbReference type="NCBI Taxonomy" id="412755"/>
    <lineage>
        <taxon>unclassified sequences</taxon>
        <taxon>metagenomes</taxon>
        <taxon>ecological metagenomes</taxon>
    </lineage>
</organism>
<dbReference type="EMBL" id="LAZR01004052">
    <property type="protein sequence ID" value="KKN12236.1"/>
    <property type="molecule type" value="Genomic_DNA"/>
</dbReference>
<comment type="caution">
    <text evidence="1">The sequence shown here is derived from an EMBL/GenBank/DDBJ whole genome shotgun (WGS) entry which is preliminary data.</text>
</comment>
<reference evidence="1" key="1">
    <citation type="journal article" date="2015" name="Nature">
        <title>Complex archaea that bridge the gap between prokaryotes and eukaryotes.</title>
        <authorList>
            <person name="Spang A."/>
            <person name="Saw J.H."/>
            <person name="Jorgensen S.L."/>
            <person name="Zaremba-Niedzwiedzka K."/>
            <person name="Martijn J."/>
            <person name="Lind A.E."/>
            <person name="van Eijk R."/>
            <person name="Schleper C."/>
            <person name="Guy L."/>
            <person name="Ettema T.J."/>
        </authorList>
    </citation>
    <scope>NUCLEOTIDE SEQUENCE</scope>
</reference>